<gene>
    <name evidence="5" type="ORF">CD943_09670</name>
</gene>
<proteinExistence type="predicted"/>
<dbReference type="InterPro" id="IPR050807">
    <property type="entry name" value="TransReg_Diox_bact_type"/>
</dbReference>
<sequence length="70" mass="7766">MESDPDLLAFGRAVRQLRLARDLSQEELAHRSGLHRNYVGGIERGERNVGILAVFALARGLNCAPADFFQ</sequence>
<evidence type="ECO:0000313" key="6">
    <source>
        <dbReference type="Proteomes" id="UP000197024"/>
    </source>
</evidence>
<keyword evidence="2" id="KW-0238">DNA-binding</keyword>
<feature type="domain" description="HTH cro/C1-type" evidence="4">
    <location>
        <begin position="14"/>
        <end position="68"/>
    </location>
</feature>
<dbReference type="PANTHER" id="PTHR46797">
    <property type="entry name" value="HTH-TYPE TRANSCRIPTIONAL REGULATOR"/>
    <property type="match status" value="1"/>
</dbReference>
<dbReference type="RefSeq" id="WP_088412055.1">
    <property type="nucleotide sequence ID" value="NZ_CP150643.1"/>
</dbReference>
<dbReference type="PANTHER" id="PTHR46797:SF23">
    <property type="entry name" value="HTH-TYPE TRANSCRIPTIONAL REGULATOR SUTR"/>
    <property type="match status" value="1"/>
</dbReference>
<keyword evidence="3" id="KW-0804">Transcription</keyword>
<evidence type="ECO:0000256" key="1">
    <source>
        <dbReference type="ARBA" id="ARBA00023015"/>
    </source>
</evidence>
<reference evidence="5 6" key="2">
    <citation type="submission" date="2017-06" db="EMBL/GenBank/DDBJ databases">
        <authorList>
            <person name="Kim H.J."/>
            <person name="Triplett B.A."/>
        </authorList>
    </citation>
    <scope>NUCLEOTIDE SEQUENCE [LARGE SCALE GENOMIC DNA]</scope>
    <source>
        <strain evidence="5 6">BZC3</strain>
    </source>
</reference>
<dbReference type="Proteomes" id="UP000197024">
    <property type="component" value="Chromosome"/>
</dbReference>
<accession>A0A1Z3M272</accession>
<dbReference type="Gene3D" id="1.10.260.40">
    <property type="entry name" value="lambda repressor-like DNA-binding domains"/>
    <property type="match status" value="1"/>
</dbReference>
<dbReference type="PROSITE" id="PS50943">
    <property type="entry name" value="HTH_CROC1"/>
    <property type="match status" value="1"/>
</dbReference>
<dbReference type="EMBL" id="CP021995">
    <property type="protein sequence ID" value="ASD28529.1"/>
    <property type="molecule type" value="Genomic_DNA"/>
</dbReference>
<evidence type="ECO:0000313" key="5">
    <source>
        <dbReference type="EMBL" id="ASD28529.1"/>
    </source>
</evidence>
<protein>
    <submittedName>
        <fullName evidence="5">Transcriptional regulator</fullName>
    </submittedName>
</protein>
<reference evidence="5 6" key="1">
    <citation type="submission" date="2017-06" db="EMBL/GenBank/DDBJ databases">
        <title>Biodegradation of gentamicin by bacterial consortia AMQD4 in synthetic medium and raw gentamicin sewage.</title>
        <authorList>
            <person name="Chang H."/>
            <person name="Feng Y."/>
            <person name="Li Z."/>
            <person name="Xue J."/>
            <person name="Cheng D."/>
        </authorList>
    </citation>
    <scope>NUCLEOTIDE SEQUENCE [LARGE SCALE GENOMIC DNA]</scope>
    <source>
        <strain evidence="5 6">BZC3</strain>
    </source>
</reference>
<dbReference type="SMART" id="SM00530">
    <property type="entry name" value="HTH_XRE"/>
    <property type="match status" value="1"/>
</dbReference>
<dbReference type="InterPro" id="IPR010982">
    <property type="entry name" value="Lambda_DNA-bd_dom_sf"/>
</dbReference>
<dbReference type="SUPFAM" id="SSF47413">
    <property type="entry name" value="lambda repressor-like DNA-binding domains"/>
    <property type="match status" value="1"/>
</dbReference>
<dbReference type="GO" id="GO:0003700">
    <property type="term" value="F:DNA-binding transcription factor activity"/>
    <property type="evidence" value="ECO:0007669"/>
    <property type="project" value="TreeGrafter"/>
</dbReference>
<organism evidence="5 6">
    <name type="scientific">Brevundimonas diminuta</name>
    <name type="common">Pseudomonas diminuta</name>
    <dbReference type="NCBI Taxonomy" id="293"/>
    <lineage>
        <taxon>Bacteria</taxon>
        <taxon>Pseudomonadati</taxon>
        <taxon>Pseudomonadota</taxon>
        <taxon>Alphaproteobacteria</taxon>
        <taxon>Caulobacterales</taxon>
        <taxon>Caulobacteraceae</taxon>
        <taxon>Brevundimonas</taxon>
    </lineage>
</organism>
<dbReference type="GO" id="GO:0003677">
    <property type="term" value="F:DNA binding"/>
    <property type="evidence" value="ECO:0007669"/>
    <property type="project" value="UniProtKB-KW"/>
</dbReference>
<dbReference type="AlphaFoldDB" id="A0A1Z3M272"/>
<dbReference type="InterPro" id="IPR001387">
    <property type="entry name" value="Cro/C1-type_HTH"/>
</dbReference>
<evidence type="ECO:0000259" key="4">
    <source>
        <dbReference type="PROSITE" id="PS50943"/>
    </source>
</evidence>
<evidence type="ECO:0000256" key="3">
    <source>
        <dbReference type="ARBA" id="ARBA00023163"/>
    </source>
</evidence>
<keyword evidence="1" id="KW-0805">Transcription regulation</keyword>
<evidence type="ECO:0000256" key="2">
    <source>
        <dbReference type="ARBA" id="ARBA00023125"/>
    </source>
</evidence>
<dbReference type="Pfam" id="PF01381">
    <property type="entry name" value="HTH_3"/>
    <property type="match status" value="1"/>
</dbReference>
<name>A0A1Z3M272_BREDI</name>
<dbReference type="CDD" id="cd00093">
    <property type="entry name" value="HTH_XRE"/>
    <property type="match status" value="1"/>
</dbReference>
<dbReference type="GO" id="GO:0005829">
    <property type="term" value="C:cytosol"/>
    <property type="evidence" value="ECO:0007669"/>
    <property type="project" value="TreeGrafter"/>
</dbReference>